<sequence>MKLNDDTTAAIDKQLTDAFKTLDTQLDPNFVYVDPKAK</sequence>
<reference evidence="1 2" key="1">
    <citation type="submission" date="2018-06" db="EMBL/GenBank/DDBJ databases">
        <authorList>
            <consortium name="Pathogen Informatics"/>
            <person name="Doyle S."/>
        </authorList>
    </citation>
    <scope>NUCLEOTIDE SEQUENCE [LARGE SCALE GENOMIC DNA]</scope>
    <source>
        <strain evidence="1 2">NCTC13645</strain>
    </source>
</reference>
<proteinExistence type="predicted"/>
<accession>A0A380P3C7</accession>
<protein>
    <submittedName>
        <fullName evidence="1">Uncharacterized protein</fullName>
    </submittedName>
</protein>
<gene>
    <name evidence="1" type="ORF">NCTC13645_01613</name>
</gene>
<dbReference type="AlphaFoldDB" id="A0A380P3C7"/>
<dbReference type="Proteomes" id="UP000254621">
    <property type="component" value="Unassembled WGS sequence"/>
</dbReference>
<organism evidence="1 2">
    <name type="scientific">Weissella viridescens</name>
    <name type="common">Lactobacillus viridescens</name>
    <dbReference type="NCBI Taxonomy" id="1629"/>
    <lineage>
        <taxon>Bacteria</taxon>
        <taxon>Bacillati</taxon>
        <taxon>Bacillota</taxon>
        <taxon>Bacilli</taxon>
        <taxon>Lactobacillales</taxon>
        <taxon>Lactobacillaceae</taxon>
        <taxon>Weissella</taxon>
    </lineage>
</organism>
<evidence type="ECO:0000313" key="1">
    <source>
        <dbReference type="EMBL" id="SUP59358.1"/>
    </source>
</evidence>
<dbReference type="EMBL" id="UHIV01000004">
    <property type="protein sequence ID" value="SUP59358.1"/>
    <property type="molecule type" value="Genomic_DNA"/>
</dbReference>
<evidence type="ECO:0000313" key="2">
    <source>
        <dbReference type="Proteomes" id="UP000254621"/>
    </source>
</evidence>
<name>A0A380P3C7_WEIVI</name>